<keyword evidence="2" id="KW-1133">Transmembrane helix</keyword>
<dbReference type="PANTHER" id="PTHR36442:SF1">
    <property type="entry name" value="CYCLIC-DI-AMP PHOSPHODIESTERASE PGPH"/>
    <property type="match status" value="1"/>
</dbReference>
<dbReference type="EMBL" id="MKZS01000001">
    <property type="protein sequence ID" value="OLT62789.1"/>
    <property type="molecule type" value="Genomic_DNA"/>
</dbReference>
<dbReference type="NCBIfam" id="TIGR00277">
    <property type="entry name" value="HDIG"/>
    <property type="match status" value="1"/>
</dbReference>
<feature type="transmembrane region" description="Helical" evidence="2">
    <location>
        <begin position="489"/>
        <end position="509"/>
    </location>
</feature>
<organism evidence="4 5">
    <name type="scientific">Moorena bouillonii PNG</name>
    <dbReference type="NCBI Taxonomy" id="568701"/>
    <lineage>
        <taxon>Bacteria</taxon>
        <taxon>Bacillati</taxon>
        <taxon>Cyanobacteriota</taxon>
        <taxon>Cyanophyceae</taxon>
        <taxon>Coleofasciculales</taxon>
        <taxon>Coleofasciculaceae</taxon>
        <taxon>Moorena</taxon>
    </lineage>
</organism>
<feature type="transmembrane region" description="Helical" evidence="2">
    <location>
        <begin position="420"/>
        <end position="440"/>
    </location>
</feature>
<dbReference type="InterPro" id="IPR006675">
    <property type="entry name" value="HDIG_dom"/>
</dbReference>
<keyword evidence="2" id="KW-0472">Membrane</keyword>
<gene>
    <name evidence="4" type="ORF">BJP37_30935</name>
</gene>
<dbReference type="InterPro" id="IPR011621">
    <property type="entry name" value="Metal-dep_PHydrolase_7TM_intra"/>
</dbReference>
<proteinExistence type="predicted"/>
<dbReference type="SMART" id="SM00471">
    <property type="entry name" value="HDc"/>
    <property type="match status" value="1"/>
</dbReference>
<keyword evidence="5" id="KW-1185">Reference proteome</keyword>
<feature type="domain" description="HD/PDEase" evidence="3">
    <location>
        <begin position="628"/>
        <end position="789"/>
    </location>
</feature>
<feature type="transmembrane region" description="Helical" evidence="2">
    <location>
        <begin position="541"/>
        <end position="563"/>
    </location>
</feature>
<feature type="compositionally biased region" description="Polar residues" evidence="1">
    <location>
        <begin position="50"/>
        <end position="68"/>
    </location>
</feature>
<dbReference type="Pfam" id="PF01966">
    <property type="entry name" value="HD"/>
    <property type="match status" value="1"/>
</dbReference>
<protein>
    <recommendedName>
        <fullName evidence="3">HD/PDEase domain-containing protein</fullName>
    </recommendedName>
</protein>
<dbReference type="PANTHER" id="PTHR36442">
    <property type="entry name" value="CYCLIC-DI-AMP PHOSPHODIESTERASE PGPH"/>
    <property type="match status" value="1"/>
</dbReference>
<dbReference type="InterPro" id="IPR003607">
    <property type="entry name" value="HD/PDEase_dom"/>
</dbReference>
<dbReference type="AlphaFoldDB" id="A0A1U7NA28"/>
<evidence type="ECO:0000259" key="3">
    <source>
        <dbReference type="SMART" id="SM00471"/>
    </source>
</evidence>
<dbReference type="InterPro" id="IPR011624">
    <property type="entry name" value="Metal-dep_PHydrolase_7TM_extra"/>
</dbReference>
<feature type="transmembrane region" description="Helical" evidence="2">
    <location>
        <begin position="452"/>
        <end position="469"/>
    </location>
</feature>
<feature type="region of interest" description="Disordered" evidence="1">
    <location>
        <begin position="35"/>
        <end position="73"/>
    </location>
</feature>
<dbReference type="Gene3D" id="1.10.3210.10">
    <property type="entry name" value="Hypothetical protein af1432"/>
    <property type="match status" value="1"/>
</dbReference>
<name>A0A1U7NA28_9CYAN</name>
<dbReference type="RefSeq" id="WP_075905184.1">
    <property type="nucleotide sequence ID" value="NZ_MKZS01000001.1"/>
</dbReference>
<dbReference type="InterPro" id="IPR052722">
    <property type="entry name" value="PgpH_phosphodiesterase"/>
</dbReference>
<feature type="transmembrane region" description="Helical" evidence="2">
    <location>
        <begin position="569"/>
        <end position="595"/>
    </location>
</feature>
<comment type="caution">
    <text evidence="4">The sequence shown here is derived from an EMBL/GenBank/DDBJ whole genome shotgun (WGS) entry which is preliminary data.</text>
</comment>
<dbReference type="SUPFAM" id="SSF109604">
    <property type="entry name" value="HD-domain/PDEase-like"/>
    <property type="match status" value="1"/>
</dbReference>
<accession>A0A1U7NA28</accession>
<keyword evidence="2" id="KW-0812">Transmembrane</keyword>
<dbReference type="Pfam" id="PF07697">
    <property type="entry name" value="7TMR-HDED"/>
    <property type="match status" value="1"/>
</dbReference>
<evidence type="ECO:0000313" key="4">
    <source>
        <dbReference type="EMBL" id="OLT62789.1"/>
    </source>
</evidence>
<dbReference type="Pfam" id="PF07698">
    <property type="entry name" value="7TM-7TMR_HD"/>
    <property type="match status" value="1"/>
</dbReference>
<evidence type="ECO:0000256" key="1">
    <source>
        <dbReference type="SAM" id="MobiDB-lite"/>
    </source>
</evidence>
<dbReference type="Proteomes" id="UP000186657">
    <property type="component" value="Unassembled WGS sequence"/>
</dbReference>
<reference evidence="4 5" key="1">
    <citation type="submission" date="2016-10" db="EMBL/GenBank/DDBJ databases">
        <title>Comparative genomics uncovers the prolific and rare metabolic potential of the cyanobacterial genus Moorea.</title>
        <authorList>
            <person name="Leao T."/>
            <person name="Castelao G."/>
            <person name="Korobeynikov A."/>
            <person name="Monroe E.A."/>
            <person name="Podell S."/>
            <person name="Glukhov E."/>
            <person name="Allen E."/>
            <person name="Gerwick W.H."/>
            <person name="Gerwick L."/>
        </authorList>
    </citation>
    <scope>NUCLEOTIDE SEQUENCE [LARGE SCALE GENOMIC DNA]</scope>
    <source>
        <strain evidence="4 5">PNG5-198</strain>
    </source>
</reference>
<evidence type="ECO:0000256" key="2">
    <source>
        <dbReference type="SAM" id="Phobius"/>
    </source>
</evidence>
<evidence type="ECO:0000313" key="5">
    <source>
        <dbReference type="Proteomes" id="UP000186657"/>
    </source>
</evidence>
<dbReference type="CDD" id="cd00077">
    <property type="entry name" value="HDc"/>
    <property type="match status" value="1"/>
</dbReference>
<dbReference type="InterPro" id="IPR006674">
    <property type="entry name" value="HD_domain"/>
</dbReference>
<sequence>MKTFNSLTQPITQLRRTSQHLRSFLGFNSSSAAKSSVSQSQQENLKGQPLQLTESPTHCEGTSTSLTSGKDWGKSQHQLQQKITLPVMWTLAVVSLTSVMGGRFYNQPQLDVETVAPQTVRAPFDALVEDSKTTAERRKEAQRGAQPVLMIDQSVTERIDQNLEKSLDAVEELRTNSGVFPFVKTDVLSIATQRYLRQSKEWEWRAILAFSDIDNHVKGFDAEAKPPTPAENSLNKAFVEAVSELQSYRQQSSEQEFSALIESISAARQQYAQVLPQLSQYLSPEFSSLDDVSVLDLSDQDWQKTRIVIKQAAGRILTQGMVPGLPPNLIQEAVKVNLSSLMPQEAQPLAKYLLVRVLEPNLIENKELTKLIAEQAAEKVEPMMVSVQQGDVIVTAGETITQTDFVLLDYFDLSRRGINWPGLMGFGGLVTTTVGIFALVQRRVHPKWRRRDYILVLLLTLSMPISILFKSPFFKIPYTMPAIGLLVGNFYGSTMGVTVVVLLTGLVTFSMEVTGEQVLANVAGGLLGALMAGRMRSREELAVLGVGVGLTQGVVSLIINLIISATASTIWYAVLPGALLFALSGLAWSIVALGLSPYLERLFDLVTPIRLAELSNPNRPLLKRLATEAPGTFQHTLFVASLAEAAAQELHCNVELVRAGTLYHDIGKMHDPLGFIENQMGGPNKHDQINDPFKSAEIIKKHVTEGLVMARKHQLPKAVRDFIPEHQGKLLISYFYFQAQQKAQLEGTGSVDESYFRYDGPIPQSQETGVVMLADACEAALRSLKEVTPETALTVVNKILKARWQDNQLVDSGLTRQDLSKIAQVFIRVWQQYNHQRIAYPKGALNCQSSPK</sequence>